<sequence>MKYIFVDGYNVINSWPELKKIKEFSYESARNALVDDLQDYAAFEGCKIFVIFDAYLVNGSLESTEKKGNTTIIFTKEGDTADNFIERYINNIGRKADVSVVTSDSLQQQLIFQRGAARISSIEFYHEVYQTKKIISKKTSKKESRGKNFLHDQIDEEILKKLEKIRRSK</sequence>
<dbReference type="CDD" id="cd10912">
    <property type="entry name" value="PIN_YacP-like"/>
    <property type="match status" value="1"/>
</dbReference>
<dbReference type="STRING" id="1121316.SAMN02745207_03807"/>
<dbReference type="EMBL" id="FQXM01000033">
    <property type="protein sequence ID" value="SHI01460.1"/>
    <property type="molecule type" value="Genomic_DNA"/>
</dbReference>
<dbReference type="PANTHER" id="PTHR34547">
    <property type="entry name" value="YACP-LIKE NYN DOMAIN PROTEIN"/>
    <property type="match status" value="1"/>
</dbReference>
<proteinExistence type="predicted"/>
<organism evidence="1 2">
    <name type="scientific">Clostridium grantii DSM 8605</name>
    <dbReference type="NCBI Taxonomy" id="1121316"/>
    <lineage>
        <taxon>Bacteria</taxon>
        <taxon>Bacillati</taxon>
        <taxon>Bacillota</taxon>
        <taxon>Clostridia</taxon>
        <taxon>Eubacteriales</taxon>
        <taxon>Clostridiaceae</taxon>
        <taxon>Clostridium</taxon>
    </lineage>
</organism>
<protein>
    <recommendedName>
        <fullName evidence="3">YacP-like NYN domain-containing protein</fullName>
    </recommendedName>
</protein>
<dbReference type="PANTHER" id="PTHR34547:SF1">
    <property type="entry name" value="YACP-LIKE NYN DOMAIN PROTEIN"/>
    <property type="match status" value="1"/>
</dbReference>
<evidence type="ECO:0000313" key="1">
    <source>
        <dbReference type="EMBL" id="SHI01460.1"/>
    </source>
</evidence>
<dbReference type="InterPro" id="IPR010298">
    <property type="entry name" value="YacP-like"/>
</dbReference>
<dbReference type="OrthoDB" id="9792160at2"/>
<evidence type="ECO:0000313" key="2">
    <source>
        <dbReference type="Proteomes" id="UP000184447"/>
    </source>
</evidence>
<reference evidence="1 2" key="1">
    <citation type="submission" date="2016-11" db="EMBL/GenBank/DDBJ databases">
        <authorList>
            <person name="Jaros S."/>
            <person name="Januszkiewicz K."/>
            <person name="Wedrychowicz H."/>
        </authorList>
    </citation>
    <scope>NUCLEOTIDE SEQUENCE [LARGE SCALE GENOMIC DNA]</scope>
    <source>
        <strain evidence="1 2">DSM 8605</strain>
    </source>
</reference>
<keyword evidence="2" id="KW-1185">Reference proteome</keyword>
<dbReference type="Pfam" id="PF05991">
    <property type="entry name" value="NYN_YacP"/>
    <property type="match status" value="1"/>
</dbReference>
<accession>A0A1M5XNR8</accession>
<name>A0A1M5XNR8_9CLOT</name>
<gene>
    <name evidence="1" type="ORF">SAMN02745207_03807</name>
</gene>
<dbReference type="Proteomes" id="UP000184447">
    <property type="component" value="Unassembled WGS sequence"/>
</dbReference>
<dbReference type="RefSeq" id="WP_073340638.1">
    <property type="nucleotide sequence ID" value="NZ_FQXM01000033.1"/>
</dbReference>
<dbReference type="AlphaFoldDB" id="A0A1M5XNR8"/>
<evidence type="ECO:0008006" key="3">
    <source>
        <dbReference type="Google" id="ProtNLM"/>
    </source>
</evidence>